<evidence type="ECO:0000313" key="5">
    <source>
        <dbReference type="EnsemblMetazoa" id="PPA25312.1"/>
    </source>
</evidence>
<keyword evidence="6" id="KW-1185">Reference proteome</keyword>
<evidence type="ECO:0000256" key="3">
    <source>
        <dbReference type="ARBA" id="ARBA00022801"/>
    </source>
</evidence>
<dbReference type="InterPro" id="IPR050654">
    <property type="entry name" value="AChE-related_enzymes"/>
</dbReference>
<dbReference type="AlphaFoldDB" id="A0A2A6CIV3"/>
<evidence type="ECO:0000256" key="4">
    <source>
        <dbReference type="ARBA" id="ARBA00023157"/>
    </source>
</evidence>
<gene>
    <name evidence="5" type="primary">WBGene00114866</name>
</gene>
<keyword evidence="4" id="KW-1015">Disulfide bond</keyword>
<dbReference type="InterPro" id="IPR002018">
    <property type="entry name" value="CarbesteraseB"/>
</dbReference>
<dbReference type="PRINTS" id="PR00878">
    <property type="entry name" value="CHOLNESTRASE"/>
</dbReference>
<reference evidence="5" key="2">
    <citation type="submission" date="2022-06" db="UniProtKB">
        <authorList>
            <consortium name="EnsemblMetazoa"/>
        </authorList>
    </citation>
    <scope>IDENTIFICATION</scope>
    <source>
        <strain evidence="5">PS312</strain>
    </source>
</reference>
<dbReference type="GO" id="GO:0019695">
    <property type="term" value="P:choline metabolic process"/>
    <property type="evidence" value="ECO:0000318"/>
    <property type="project" value="GO_Central"/>
</dbReference>
<evidence type="ECO:0000256" key="1">
    <source>
        <dbReference type="ARBA" id="ARBA00005964"/>
    </source>
</evidence>
<sequence>MILLFFLIPTFVTIRAEGEVEVQLKLGTIRGKSESYLDKTVHSFLGVPFAEKPLGENRFRPPRVKKSWNETLDTRKLSPACYQGRDPYEKENKPFWGAEMWNANTPISEDCLYMNIWAPAQAFNLTVMVWLFGGGFWYGSPSLALYDGRALAIQGNVVVVNVNYRVGAFGFLYYDHEDVPGNMGLLDQQLALYWIKDHIFNLGGDPSRIVLFGESAGASSIVAHMIAPSSRHLFTNGILQSGALDNRWAMDSPSHALSKSIDLASRLNCTIDGQSGLPFTMDQTVSCMRDLPAQKLVDELWNFNVNFLEFPFVIVSRDRNFFKHKDGFKALREGDFRDDVNIMIGINHDEGNFWNIYNLAGYFDKEVQPELNRTAFHDCIETAFKVQPTLVRNAAKFVNQMVGDYFFTCDSLWMADMLSEKRNGKSKSGKVFIYHFAQTTSANPWPEWTGVMHGYEIEFVFGAPLANPSSYKKEKVDREQKFSKKVMHAQKRVECDLWRHAKDIEYAAYDKSLVVSSTSLNSIISSFILLSVILF</sequence>
<keyword evidence="2" id="KW-0719">Serine esterase</keyword>
<evidence type="ECO:0000313" key="6">
    <source>
        <dbReference type="Proteomes" id="UP000005239"/>
    </source>
</evidence>
<dbReference type="InterPro" id="IPR000997">
    <property type="entry name" value="Cholinesterase"/>
</dbReference>
<dbReference type="OrthoDB" id="19653at2759"/>
<dbReference type="GO" id="GO:0005615">
    <property type="term" value="C:extracellular space"/>
    <property type="evidence" value="ECO:0000318"/>
    <property type="project" value="GO_Central"/>
</dbReference>
<accession>A0A2A6CIV3</accession>
<dbReference type="GO" id="GO:0005886">
    <property type="term" value="C:plasma membrane"/>
    <property type="evidence" value="ECO:0000318"/>
    <property type="project" value="GO_Central"/>
</dbReference>
<dbReference type="Gene3D" id="3.40.50.1820">
    <property type="entry name" value="alpha/beta hydrolase"/>
    <property type="match status" value="1"/>
</dbReference>
<protein>
    <submittedName>
        <fullName evidence="5">Acetylcholinesterase</fullName>
    </submittedName>
</protein>
<organism evidence="5 6">
    <name type="scientific">Pristionchus pacificus</name>
    <name type="common">Parasitic nematode worm</name>
    <dbReference type="NCBI Taxonomy" id="54126"/>
    <lineage>
        <taxon>Eukaryota</taxon>
        <taxon>Metazoa</taxon>
        <taxon>Ecdysozoa</taxon>
        <taxon>Nematoda</taxon>
        <taxon>Chromadorea</taxon>
        <taxon>Rhabditida</taxon>
        <taxon>Rhabditina</taxon>
        <taxon>Diplogasteromorpha</taxon>
        <taxon>Diplogasteroidea</taxon>
        <taxon>Neodiplogasteridae</taxon>
        <taxon>Pristionchus</taxon>
    </lineage>
</organism>
<dbReference type="SUPFAM" id="SSF53474">
    <property type="entry name" value="alpha/beta-Hydrolases"/>
    <property type="match status" value="1"/>
</dbReference>
<dbReference type="PANTHER" id="PTHR43918">
    <property type="entry name" value="ACETYLCHOLINESTERASE"/>
    <property type="match status" value="1"/>
</dbReference>
<evidence type="ECO:0000256" key="2">
    <source>
        <dbReference type="ARBA" id="ARBA00022487"/>
    </source>
</evidence>
<dbReference type="PANTHER" id="PTHR43918:SF4">
    <property type="entry name" value="CARBOXYLIC ESTER HYDROLASE"/>
    <property type="match status" value="1"/>
</dbReference>
<dbReference type="GO" id="GO:0003990">
    <property type="term" value="F:acetylcholinesterase activity"/>
    <property type="evidence" value="ECO:0000318"/>
    <property type="project" value="GO_Central"/>
</dbReference>
<accession>A0A8R1YIN5</accession>
<dbReference type="EnsemblMetazoa" id="PPA25312.1">
    <property type="protein sequence ID" value="PPA25312.1"/>
    <property type="gene ID" value="WBGene00114866"/>
</dbReference>
<name>A0A2A6CIV3_PRIPA</name>
<dbReference type="Pfam" id="PF00135">
    <property type="entry name" value="COesterase"/>
    <property type="match status" value="1"/>
</dbReference>
<dbReference type="Proteomes" id="UP000005239">
    <property type="component" value="Unassembled WGS sequence"/>
</dbReference>
<dbReference type="GO" id="GO:0006581">
    <property type="term" value="P:acetylcholine catabolic process"/>
    <property type="evidence" value="ECO:0000318"/>
    <property type="project" value="GO_Central"/>
</dbReference>
<proteinExistence type="inferred from homology"/>
<dbReference type="InterPro" id="IPR029058">
    <property type="entry name" value="AB_hydrolase_fold"/>
</dbReference>
<keyword evidence="3" id="KW-0378">Hydrolase</keyword>
<reference evidence="6" key="1">
    <citation type="journal article" date="2008" name="Nat. Genet.">
        <title>The Pristionchus pacificus genome provides a unique perspective on nematode lifestyle and parasitism.</title>
        <authorList>
            <person name="Dieterich C."/>
            <person name="Clifton S.W."/>
            <person name="Schuster L.N."/>
            <person name="Chinwalla A."/>
            <person name="Delehaunty K."/>
            <person name="Dinkelacker I."/>
            <person name="Fulton L."/>
            <person name="Fulton R."/>
            <person name="Godfrey J."/>
            <person name="Minx P."/>
            <person name="Mitreva M."/>
            <person name="Roeseler W."/>
            <person name="Tian H."/>
            <person name="Witte H."/>
            <person name="Yang S.P."/>
            <person name="Wilson R.K."/>
            <person name="Sommer R.J."/>
        </authorList>
    </citation>
    <scope>NUCLEOTIDE SEQUENCE [LARGE SCALE GENOMIC DNA]</scope>
    <source>
        <strain evidence="6">PS312</strain>
    </source>
</reference>
<comment type="similarity">
    <text evidence="1">Belongs to the type-B carboxylesterase/lipase family.</text>
</comment>